<keyword evidence="3" id="KW-0687">Ribonucleoprotein</keyword>
<organism evidence="5 6">
    <name type="scientific">Hyaloscypha hepaticicola</name>
    <dbReference type="NCBI Taxonomy" id="2082293"/>
    <lineage>
        <taxon>Eukaryota</taxon>
        <taxon>Fungi</taxon>
        <taxon>Dikarya</taxon>
        <taxon>Ascomycota</taxon>
        <taxon>Pezizomycotina</taxon>
        <taxon>Leotiomycetes</taxon>
        <taxon>Helotiales</taxon>
        <taxon>Hyaloscyphaceae</taxon>
        <taxon>Hyaloscypha</taxon>
    </lineage>
</organism>
<reference evidence="5 6" key="1">
    <citation type="submission" date="2016-05" db="EMBL/GenBank/DDBJ databases">
        <title>A degradative enzymes factory behind the ericoid mycorrhizal symbiosis.</title>
        <authorList>
            <consortium name="DOE Joint Genome Institute"/>
            <person name="Martino E."/>
            <person name="Morin E."/>
            <person name="Grelet G."/>
            <person name="Kuo A."/>
            <person name="Kohler A."/>
            <person name="Daghino S."/>
            <person name="Barry K."/>
            <person name="Choi C."/>
            <person name="Cichocki N."/>
            <person name="Clum A."/>
            <person name="Copeland A."/>
            <person name="Hainaut M."/>
            <person name="Haridas S."/>
            <person name="Labutti K."/>
            <person name="Lindquist E."/>
            <person name="Lipzen A."/>
            <person name="Khouja H.-R."/>
            <person name="Murat C."/>
            <person name="Ohm R."/>
            <person name="Olson A."/>
            <person name="Spatafora J."/>
            <person name="Veneault-Fourrey C."/>
            <person name="Henrissat B."/>
            <person name="Grigoriev I."/>
            <person name="Martin F."/>
            <person name="Perotto S."/>
        </authorList>
    </citation>
    <scope>NUCLEOTIDE SEQUENCE [LARGE SCALE GENOMIC DNA]</scope>
    <source>
        <strain evidence="5 6">UAMH 7357</strain>
    </source>
</reference>
<dbReference type="AlphaFoldDB" id="A0A2J6PRI4"/>
<feature type="region of interest" description="Disordered" evidence="4">
    <location>
        <begin position="119"/>
        <end position="209"/>
    </location>
</feature>
<evidence type="ECO:0000256" key="1">
    <source>
        <dbReference type="ARBA" id="ARBA00010254"/>
    </source>
</evidence>
<evidence type="ECO:0000313" key="6">
    <source>
        <dbReference type="Proteomes" id="UP000235672"/>
    </source>
</evidence>
<dbReference type="GO" id="GO:1990904">
    <property type="term" value="C:ribonucleoprotein complex"/>
    <property type="evidence" value="ECO:0007669"/>
    <property type="project" value="UniProtKB-KW"/>
</dbReference>
<dbReference type="Pfam" id="PF00366">
    <property type="entry name" value="Ribosomal_S17"/>
    <property type="match status" value="1"/>
</dbReference>
<name>A0A2J6PRI4_9HELO</name>
<sequence>MSVQKIAASVTRQTNAVVVSAGLMEKTVKVRVGVQKWNKHIGKHFNQSRTILVHDPRSSLRIGDVISISPGWRASKQVHHVVNSILAPFGEPIEARPPVPTPEERIAEREAKRKLKELRRRAERRGEKAAAGVEKSMAESENVSSSEEAIIQEIQEVTGDEEGHLSSAKSTDDSGVSEAEEAVQEMKEEVAQEVRKEEQPEKPKGWWRI</sequence>
<evidence type="ECO:0000256" key="3">
    <source>
        <dbReference type="ARBA" id="ARBA00023274"/>
    </source>
</evidence>
<dbReference type="EMBL" id="KZ613504">
    <property type="protein sequence ID" value="PMD16611.1"/>
    <property type="molecule type" value="Genomic_DNA"/>
</dbReference>
<dbReference type="InterPro" id="IPR012340">
    <property type="entry name" value="NA-bd_OB-fold"/>
</dbReference>
<dbReference type="Gene3D" id="2.40.50.140">
    <property type="entry name" value="Nucleic acid-binding proteins"/>
    <property type="match status" value="1"/>
</dbReference>
<dbReference type="OrthoDB" id="274752at2759"/>
<feature type="compositionally biased region" description="Low complexity" evidence="4">
    <location>
        <begin position="139"/>
        <end position="156"/>
    </location>
</feature>
<evidence type="ECO:0000256" key="4">
    <source>
        <dbReference type="SAM" id="MobiDB-lite"/>
    </source>
</evidence>
<keyword evidence="2" id="KW-0689">Ribosomal protein</keyword>
<keyword evidence="6" id="KW-1185">Reference proteome</keyword>
<evidence type="ECO:0000256" key="2">
    <source>
        <dbReference type="ARBA" id="ARBA00022980"/>
    </source>
</evidence>
<dbReference type="SUPFAM" id="SSF50249">
    <property type="entry name" value="Nucleic acid-binding proteins"/>
    <property type="match status" value="1"/>
</dbReference>
<dbReference type="GO" id="GO:0006412">
    <property type="term" value="P:translation"/>
    <property type="evidence" value="ECO:0007669"/>
    <property type="project" value="InterPro"/>
</dbReference>
<comment type="similarity">
    <text evidence="1">Belongs to the universal ribosomal protein uS17 family.</text>
</comment>
<evidence type="ECO:0000313" key="5">
    <source>
        <dbReference type="EMBL" id="PMD16611.1"/>
    </source>
</evidence>
<gene>
    <name evidence="5" type="ORF">NA56DRAFT_305711</name>
</gene>
<dbReference type="GO" id="GO:0003735">
    <property type="term" value="F:structural constituent of ribosome"/>
    <property type="evidence" value="ECO:0007669"/>
    <property type="project" value="InterPro"/>
</dbReference>
<feature type="compositionally biased region" description="Basic and acidic residues" evidence="4">
    <location>
        <begin position="184"/>
        <end position="209"/>
    </location>
</feature>
<dbReference type="STRING" id="1745343.A0A2J6PRI4"/>
<accession>A0A2J6PRI4</accession>
<dbReference type="InterPro" id="IPR000266">
    <property type="entry name" value="Ribosomal_uS17"/>
</dbReference>
<dbReference type="Proteomes" id="UP000235672">
    <property type="component" value="Unassembled WGS sequence"/>
</dbReference>
<dbReference type="GO" id="GO:0005840">
    <property type="term" value="C:ribosome"/>
    <property type="evidence" value="ECO:0007669"/>
    <property type="project" value="UniProtKB-KW"/>
</dbReference>
<protein>
    <submittedName>
        <fullName evidence="5">Nucleic acid-binding protein</fullName>
    </submittedName>
</protein>
<proteinExistence type="inferred from homology"/>